<dbReference type="Pfam" id="PF00069">
    <property type="entry name" value="Pkinase"/>
    <property type="match status" value="1"/>
</dbReference>
<evidence type="ECO:0000256" key="6">
    <source>
        <dbReference type="ARBA" id="ARBA00022777"/>
    </source>
</evidence>
<dbReference type="InterPro" id="IPR017441">
    <property type="entry name" value="Protein_kinase_ATP_BS"/>
</dbReference>
<dbReference type="SUPFAM" id="SSF56112">
    <property type="entry name" value="Protein kinase-like (PK-like)"/>
    <property type="match status" value="1"/>
</dbReference>
<dbReference type="AlphaFoldDB" id="A0A7S1HXX6"/>
<evidence type="ECO:0000256" key="9">
    <source>
        <dbReference type="ARBA" id="ARBA00048679"/>
    </source>
</evidence>
<keyword evidence="7 10" id="KW-0067">ATP-binding</keyword>
<dbReference type="CDD" id="cd08215">
    <property type="entry name" value="STKc_Nek"/>
    <property type="match status" value="1"/>
</dbReference>
<protein>
    <recommendedName>
        <fullName evidence="2">non-specific serine/threonine protein kinase</fullName>
        <ecNumber evidence="2">2.7.11.1</ecNumber>
    </recommendedName>
</protein>
<name>A0A7S1HXX6_9EUGL</name>
<comment type="catalytic activity">
    <reaction evidence="9">
        <text>L-seryl-[protein] + ATP = O-phospho-L-seryl-[protein] + ADP + H(+)</text>
        <dbReference type="Rhea" id="RHEA:17989"/>
        <dbReference type="Rhea" id="RHEA-COMP:9863"/>
        <dbReference type="Rhea" id="RHEA-COMP:11604"/>
        <dbReference type="ChEBI" id="CHEBI:15378"/>
        <dbReference type="ChEBI" id="CHEBI:29999"/>
        <dbReference type="ChEBI" id="CHEBI:30616"/>
        <dbReference type="ChEBI" id="CHEBI:83421"/>
        <dbReference type="ChEBI" id="CHEBI:456216"/>
        <dbReference type="EC" id="2.7.11.1"/>
    </reaction>
</comment>
<evidence type="ECO:0000256" key="5">
    <source>
        <dbReference type="ARBA" id="ARBA00022741"/>
    </source>
</evidence>
<keyword evidence="4" id="KW-0808">Transferase</keyword>
<evidence type="ECO:0000256" key="1">
    <source>
        <dbReference type="ARBA" id="ARBA00010886"/>
    </source>
</evidence>
<keyword evidence="6" id="KW-0418">Kinase</keyword>
<evidence type="ECO:0000259" key="12">
    <source>
        <dbReference type="PROSITE" id="PS50011"/>
    </source>
</evidence>
<dbReference type="PROSITE" id="PS00107">
    <property type="entry name" value="PROTEIN_KINASE_ATP"/>
    <property type="match status" value="1"/>
</dbReference>
<dbReference type="GO" id="GO:0005524">
    <property type="term" value="F:ATP binding"/>
    <property type="evidence" value="ECO:0007669"/>
    <property type="project" value="UniProtKB-UniRule"/>
</dbReference>
<organism evidence="13">
    <name type="scientific">Eutreptiella gymnastica</name>
    <dbReference type="NCBI Taxonomy" id="73025"/>
    <lineage>
        <taxon>Eukaryota</taxon>
        <taxon>Discoba</taxon>
        <taxon>Euglenozoa</taxon>
        <taxon>Euglenida</taxon>
        <taxon>Spirocuta</taxon>
        <taxon>Euglenophyceae</taxon>
        <taxon>Eutreptiales</taxon>
        <taxon>Eutreptiaceae</taxon>
        <taxon>Eutreptiella</taxon>
    </lineage>
</organism>
<evidence type="ECO:0000256" key="10">
    <source>
        <dbReference type="PROSITE-ProRule" id="PRU10141"/>
    </source>
</evidence>
<comment type="similarity">
    <text evidence="1">Belongs to the protein kinase superfamily. NEK Ser/Thr protein kinase family. NIMA subfamily.</text>
</comment>
<evidence type="ECO:0000256" key="3">
    <source>
        <dbReference type="ARBA" id="ARBA00022527"/>
    </source>
</evidence>
<dbReference type="PROSITE" id="PS50011">
    <property type="entry name" value="PROTEIN_KINASE_DOM"/>
    <property type="match status" value="1"/>
</dbReference>
<feature type="domain" description="Protein kinase" evidence="12">
    <location>
        <begin position="14"/>
        <end position="281"/>
    </location>
</feature>
<dbReference type="InterPro" id="IPR008271">
    <property type="entry name" value="Ser/Thr_kinase_AS"/>
</dbReference>
<evidence type="ECO:0000256" key="7">
    <source>
        <dbReference type="ARBA" id="ARBA00022840"/>
    </source>
</evidence>
<dbReference type="InterPro" id="IPR051131">
    <property type="entry name" value="NEK_Ser/Thr_kinase_NIMA"/>
</dbReference>
<comment type="catalytic activity">
    <reaction evidence="8">
        <text>L-threonyl-[protein] + ATP = O-phospho-L-threonyl-[protein] + ADP + H(+)</text>
        <dbReference type="Rhea" id="RHEA:46608"/>
        <dbReference type="Rhea" id="RHEA-COMP:11060"/>
        <dbReference type="Rhea" id="RHEA-COMP:11605"/>
        <dbReference type="ChEBI" id="CHEBI:15378"/>
        <dbReference type="ChEBI" id="CHEBI:30013"/>
        <dbReference type="ChEBI" id="CHEBI:30616"/>
        <dbReference type="ChEBI" id="CHEBI:61977"/>
        <dbReference type="ChEBI" id="CHEBI:456216"/>
        <dbReference type="EC" id="2.7.11.1"/>
    </reaction>
</comment>
<dbReference type="Gene3D" id="3.30.200.20">
    <property type="entry name" value="Phosphorylase Kinase, domain 1"/>
    <property type="match status" value="1"/>
</dbReference>
<dbReference type="InterPro" id="IPR000719">
    <property type="entry name" value="Prot_kinase_dom"/>
</dbReference>
<dbReference type="EMBL" id="HBGA01015218">
    <property type="protein sequence ID" value="CAD8994800.1"/>
    <property type="molecule type" value="Transcribed_RNA"/>
</dbReference>
<gene>
    <name evidence="13" type="ORF">EGYM00392_LOCUS5855</name>
</gene>
<evidence type="ECO:0000256" key="4">
    <source>
        <dbReference type="ARBA" id="ARBA00022679"/>
    </source>
</evidence>
<dbReference type="Gene3D" id="1.10.510.10">
    <property type="entry name" value="Transferase(Phosphotransferase) domain 1"/>
    <property type="match status" value="1"/>
</dbReference>
<dbReference type="GO" id="GO:0004674">
    <property type="term" value="F:protein serine/threonine kinase activity"/>
    <property type="evidence" value="ECO:0007669"/>
    <property type="project" value="UniProtKB-KW"/>
</dbReference>
<dbReference type="FunFam" id="3.30.200.20:FF:000097">
    <property type="entry name" value="Probable serine/threonine-protein kinase nek1"/>
    <property type="match status" value="1"/>
</dbReference>
<dbReference type="PANTHER" id="PTHR44899">
    <property type="entry name" value="CAMK FAMILY PROTEIN KINASE"/>
    <property type="match status" value="1"/>
</dbReference>
<dbReference type="PROSITE" id="PS00108">
    <property type="entry name" value="PROTEIN_KINASE_ST"/>
    <property type="match status" value="1"/>
</dbReference>
<evidence type="ECO:0000256" key="8">
    <source>
        <dbReference type="ARBA" id="ARBA00047899"/>
    </source>
</evidence>
<dbReference type="EC" id="2.7.11.1" evidence="2"/>
<dbReference type="SMART" id="SM00220">
    <property type="entry name" value="S_TKc"/>
    <property type="match status" value="1"/>
</dbReference>
<evidence type="ECO:0000256" key="2">
    <source>
        <dbReference type="ARBA" id="ARBA00012513"/>
    </source>
</evidence>
<proteinExistence type="inferred from homology"/>
<dbReference type="InterPro" id="IPR011009">
    <property type="entry name" value="Kinase-like_dom_sf"/>
</dbReference>
<feature type="binding site" evidence="10">
    <location>
        <position position="44"/>
    </location>
    <ligand>
        <name>ATP</name>
        <dbReference type="ChEBI" id="CHEBI:30616"/>
    </ligand>
</feature>
<reference evidence="13" key="1">
    <citation type="submission" date="2021-01" db="EMBL/GenBank/DDBJ databases">
        <authorList>
            <person name="Corre E."/>
            <person name="Pelletier E."/>
            <person name="Niang G."/>
            <person name="Scheremetjew M."/>
            <person name="Finn R."/>
            <person name="Kale V."/>
            <person name="Holt S."/>
            <person name="Cochrane G."/>
            <person name="Meng A."/>
            <person name="Brown T."/>
            <person name="Cohen L."/>
        </authorList>
    </citation>
    <scope>NUCLEOTIDE SEQUENCE</scope>
    <source>
        <strain evidence="13">NIES-381</strain>
    </source>
</reference>
<evidence type="ECO:0000256" key="11">
    <source>
        <dbReference type="RuleBase" id="RU000304"/>
    </source>
</evidence>
<accession>A0A7S1HXX6</accession>
<keyword evidence="3 11" id="KW-0723">Serine/threonine-protein kinase</keyword>
<dbReference type="PANTHER" id="PTHR44899:SF3">
    <property type="entry name" value="SERINE_THREONINE-PROTEIN KINASE NEK1"/>
    <property type="match status" value="1"/>
</dbReference>
<sequence length="320" mass="36879">MDDTKRLVLWGLKYETIKPIGKGAFGNLVLVQDKKDPNMQCVAKIIDTTNLKEKQRDLALNEANVLATLKHPHIIQYKECYTDGDTFYIVMEYAQHGDLYSRIQKQRASTKPGEALATFPVEQTLRWFVQMTTALFYLHSNDIMHRDLKSKNILITDEDDLKIGDFGFSRVLEYKNRTDTVCGTPNYMAPEILANKPYNFKCDVWALGCILYECAMLQYAFVGHGRGGAAQINSLLQKVTKAEYQSLEGFPDEFRCLLEQLLCPDPEQRLSCRKILKLPYVNDHLIVYLKSITDDQVKEIFEEEMLHLNEDPDTEDDEDQ</sequence>
<keyword evidence="5 10" id="KW-0547">Nucleotide-binding</keyword>
<evidence type="ECO:0000313" key="13">
    <source>
        <dbReference type="EMBL" id="CAD8994800.1"/>
    </source>
</evidence>